<feature type="domain" description="ABC transporter" evidence="5">
    <location>
        <begin position="10"/>
        <end position="238"/>
    </location>
</feature>
<evidence type="ECO:0000259" key="5">
    <source>
        <dbReference type="PROSITE" id="PS50893"/>
    </source>
</evidence>
<dbReference type="SUPFAM" id="SSF52540">
    <property type="entry name" value="P-loop containing nucleoside triphosphate hydrolases"/>
    <property type="match status" value="1"/>
</dbReference>
<dbReference type="AlphaFoldDB" id="G4CYE3"/>
<comment type="caution">
    <text evidence="6">The sequence shown here is derived from an EMBL/GenBank/DDBJ whole genome shotgun (WGS) entry which is preliminary data.</text>
</comment>
<sequence length="249" mass="26882">MKRGLLESEVKIEGVYFSYGRHGKIFHGFDCEFHGGKTVLLGPNGAGKSTLFRIMAGILKPSVGLVLLPDSPGLVSSSWSQVALMPQDVPPIPGLRVVEQVAYSGWLAGLSRRDAQRRAVEVLAAVNLSDKASSRVSRLSGGQLRRVGLAQALVANPQVLLLDEPTAGLDPAQRHSFREVLKSVPSGDQVVVVSTHMVDDIEDLYDHVVVMNEGCVIFTGTPDEFINLSEPGPNRAERSYLGLVESVRT</sequence>
<dbReference type="InterPro" id="IPR003593">
    <property type="entry name" value="AAA+_ATPase"/>
</dbReference>
<organism evidence="6 7">
    <name type="scientific">Cutibacterium avidum ATCC 25577</name>
    <dbReference type="NCBI Taxonomy" id="997355"/>
    <lineage>
        <taxon>Bacteria</taxon>
        <taxon>Bacillati</taxon>
        <taxon>Actinomycetota</taxon>
        <taxon>Actinomycetes</taxon>
        <taxon>Propionibacteriales</taxon>
        <taxon>Propionibacteriaceae</taxon>
        <taxon>Cutibacterium</taxon>
    </lineage>
</organism>
<evidence type="ECO:0000256" key="1">
    <source>
        <dbReference type="ARBA" id="ARBA00005417"/>
    </source>
</evidence>
<keyword evidence="4" id="KW-0067">ATP-binding</keyword>
<dbReference type="EMBL" id="AGBA01000013">
    <property type="protein sequence ID" value="EGY78007.1"/>
    <property type="molecule type" value="Genomic_DNA"/>
</dbReference>
<keyword evidence="2" id="KW-0813">Transport</keyword>
<keyword evidence="3" id="KW-0547">Nucleotide-binding</keyword>
<dbReference type="PANTHER" id="PTHR43335">
    <property type="entry name" value="ABC TRANSPORTER, ATP-BINDING PROTEIN"/>
    <property type="match status" value="1"/>
</dbReference>
<keyword evidence="7" id="KW-1185">Reference proteome</keyword>
<dbReference type="PANTHER" id="PTHR43335:SF2">
    <property type="entry name" value="ABC TRANSPORTER, ATP-BINDING PROTEIN"/>
    <property type="match status" value="1"/>
</dbReference>
<dbReference type="InterPro" id="IPR017871">
    <property type="entry name" value="ABC_transporter-like_CS"/>
</dbReference>
<proteinExistence type="inferred from homology"/>
<gene>
    <name evidence="6" type="ORF">HMPREF9153_1550</name>
</gene>
<dbReference type="PROSITE" id="PS00211">
    <property type="entry name" value="ABC_TRANSPORTER_1"/>
    <property type="match status" value="1"/>
</dbReference>
<dbReference type="EC" id="3.6.3.28" evidence="6"/>
<evidence type="ECO:0000256" key="3">
    <source>
        <dbReference type="ARBA" id="ARBA00022741"/>
    </source>
</evidence>
<reference evidence="6 7" key="1">
    <citation type="submission" date="2011-06" db="EMBL/GenBank/DDBJ databases">
        <authorList>
            <person name="Muzny D."/>
            <person name="Qin X."/>
            <person name="Deng J."/>
            <person name="Jiang H."/>
            <person name="Liu Y."/>
            <person name="Qu J."/>
            <person name="Song X.-Z."/>
            <person name="Zhang L."/>
            <person name="Thornton R."/>
            <person name="Coyle M."/>
            <person name="Francisco L."/>
            <person name="Jackson L."/>
            <person name="Javaid M."/>
            <person name="Korchina V."/>
            <person name="Kovar C."/>
            <person name="Mata R."/>
            <person name="Mathew T."/>
            <person name="Ngo R."/>
            <person name="Nguyen L."/>
            <person name="Nguyen N."/>
            <person name="Okwuonu G."/>
            <person name="Ongeri F."/>
            <person name="Pham C."/>
            <person name="Simmons D."/>
            <person name="Wilczek-Boney K."/>
            <person name="Hale W."/>
            <person name="Jakkamsetti A."/>
            <person name="Pham P."/>
            <person name="Ruth R."/>
            <person name="San Lucas F."/>
            <person name="Warren J."/>
            <person name="Zhang J."/>
            <person name="Zhao Z."/>
            <person name="Zhou C."/>
            <person name="Zhu D."/>
            <person name="Lee S."/>
            <person name="Bess C."/>
            <person name="Blankenburg K."/>
            <person name="Forbes L."/>
            <person name="Fu Q."/>
            <person name="Gubbala S."/>
            <person name="Hirani K."/>
            <person name="Jayaseelan J.C."/>
            <person name="Lara F."/>
            <person name="Munidasa M."/>
            <person name="Palculict T."/>
            <person name="Patil S."/>
            <person name="Pu L.-L."/>
            <person name="Saada N."/>
            <person name="Tang L."/>
            <person name="Weissenberger G."/>
            <person name="Zhu Y."/>
            <person name="Hemphill L."/>
            <person name="Shang Y."/>
            <person name="Youmans B."/>
            <person name="Ayvaz T."/>
            <person name="Ross M."/>
            <person name="Santibanez J."/>
            <person name="Aqrawi P."/>
            <person name="Gross S."/>
            <person name="Joshi V."/>
            <person name="Fowler G."/>
            <person name="Nazareth L."/>
            <person name="Reid J."/>
            <person name="Worley K."/>
            <person name="Petrosino J."/>
            <person name="Highlander S."/>
            <person name="Gibbs R."/>
        </authorList>
    </citation>
    <scope>NUCLEOTIDE SEQUENCE [LARGE SCALE GENOMIC DNA]</scope>
    <source>
        <strain evidence="6 7">ATCC 25577</strain>
    </source>
</reference>
<keyword evidence="6" id="KW-0378">Hydrolase</keyword>
<dbReference type="PATRIC" id="fig|997355.3.peg.1524"/>
<protein>
    <submittedName>
        <fullName evidence="6">ABC superfamily ATP binding cassette transporter, ABC protein</fullName>
        <ecNumber evidence="6">3.6.3.28</ecNumber>
    </submittedName>
</protein>
<name>G4CYE3_9ACTN</name>
<evidence type="ECO:0000313" key="6">
    <source>
        <dbReference type="EMBL" id="EGY78007.1"/>
    </source>
</evidence>
<dbReference type="HOGENOM" id="CLU_000604_1_2_11"/>
<dbReference type="GO" id="GO:0016887">
    <property type="term" value="F:ATP hydrolysis activity"/>
    <property type="evidence" value="ECO:0007669"/>
    <property type="project" value="InterPro"/>
</dbReference>
<dbReference type="Pfam" id="PF00005">
    <property type="entry name" value="ABC_tran"/>
    <property type="match status" value="1"/>
</dbReference>
<dbReference type="Proteomes" id="UP000005332">
    <property type="component" value="Unassembled WGS sequence"/>
</dbReference>
<dbReference type="PROSITE" id="PS50893">
    <property type="entry name" value="ABC_TRANSPORTER_2"/>
    <property type="match status" value="1"/>
</dbReference>
<dbReference type="InterPro" id="IPR003439">
    <property type="entry name" value="ABC_transporter-like_ATP-bd"/>
</dbReference>
<dbReference type="GO" id="GO:0005524">
    <property type="term" value="F:ATP binding"/>
    <property type="evidence" value="ECO:0007669"/>
    <property type="project" value="UniProtKB-KW"/>
</dbReference>
<evidence type="ECO:0000256" key="4">
    <source>
        <dbReference type="ARBA" id="ARBA00022840"/>
    </source>
</evidence>
<dbReference type="InterPro" id="IPR027417">
    <property type="entry name" value="P-loop_NTPase"/>
</dbReference>
<comment type="similarity">
    <text evidence="1">Belongs to the ABC transporter superfamily.</text>
</comment>
<evidence type="ECO:0000313" key="7">
    <source>
        <dbReference type="Proteomes" id="UP000005332"/>
    </source>
</evidence>
<dbReference type="RefSeq" id="WP_004810877.1">
    <property type="nucleotide sequence ID" value="NZ_JH165054.1"/>
</dbReference>
<accession>G4CYE3</accession>
<dbReference type="Gene3D" id="3.40.50.300">
    <property type="entry name" value="P-loop containing nucleotide triphosphate hydrolases"/>
    <property type="match status" value="1"/>
</dbReference>
<dbReference type="SMART" id="SM00382">
    <property type="entry name" value="AAA"/>
    <property type="match status" value="1"/>
</dbReference>
<evidence type="ECO:0000256" key="2">
    <source>
        <dbReference type="ARBA" id="ARBA00022448"/>
    </source>
</evidence>